<dbReference type="GeneID" id="108253714"/>
<dbReference type="AlphaFoldDB" id="A0A1S4ENN2"/>
<protein>
    <recommendedName>
        <fullName evidence="1">RNA-directed DNA polymerase</fullName>
        <ecNumber evidence="1">2.7.7.49</ecNumber>
    </recommendedName>
</protein>
<evidence type="ECO:0000313" key="3">
    <source>
        <dbReference type="Proteomes" id="UP000079169"/>
    </source>
</evidence>
<dbReference type="RefSeq" id="XP_017303677.1">
    <property type="nucleotide sequence ID" value="XM_017448188.1"/>
</dbReference>
<evidence type="ECO:0000256" key="1">
    <source>
        <dbReference type="ARBA" id="ARBA00012493"/>
    </source>
</evidence>
<accession>A0A1S4ENN2</accession>
<gene>
    <name evidence="4" type="primary">LOC108253714</name>
</gene>
<dbReference type="SUPFAM" id="SSF56672">
    <property type="entry name" value="DNA/RNA polymerases"/>
    <property type="match status" value="1"/>
</dbReference>
<evidence type="ECO:0000313" key="4">
    <source>
        <dbReference type="RefSeq" id="XP_017303677.1"/>
    </source>
</evidence>
<dbReference type="FunFam" id="3.30.70.270:FF:000020">
    <property type="entry name" value="Transposon Tf2-6 polyprotein-like Protein"/>
    <property type="match status" value="1"/>
</dbReference>
<dbReference type="OrthoDB" id="6382339at2759"/>
<dbReference type="InterPro" id="IPR043128">
    <property type="entry name" value="Rev_trsase/Diguanyl_cyclase"/>
</dbReference>
<dbReference type="Gene3D" id="3.30.70.270">
    <property type="match status" value="1"/>
</dbReference>
<dbReference type="KEGG" id="dci:108253714"/>
<dbReference type="PANTHER" id="PTHR33064:SF37">
    <property type="entry name" value="RIBONUCLEASE H"/>
    <property type="match status" value="1"/>
</dbReference>
<dbReference type="EC" id="2.7.7.49" evidence="1"/>
<dbReference type="STRING" id="121845.A0A1S4ENN2"/>
<dbReference type="OMA" id="FQLYAKM"/>
<organism evidence="3 4">
    <name type="scientific">Diaphorina citri</name>
    <name type="common">Asian citrus psyllid</name>
    <dbReference type="NCBI Taxonomy" id="121845"/>
    <lineage>
        <taxon>Eukaryota</taxon>
        <taxon>Metazoa</taxon>
        <taxon>Ecdysozoa</taxon>
        <taxon>Arthropoda</taxon>
        <taxon>Hexapoda</taxon>
        <taxon>Insecta</taxon>
        <taxon>Pterygota</taxon>
        <taxon>Neoptera</taxon>
        <taxon>Paraneoptera</taxon>
        <taxon>Hemiptera</taxon>
        <taxon>Sternorrhyncha</taxon>
        <taxon>Psylloidea</taxon>
        <taxon>Psyllidae</taxon>
        <taxon>Diaphorininae</taxon>
        <taxon>Diaphorina</taxon>
    </lineage>
</organism>
<dbReference type="Proteomes" id="UP000079169">
    <property type="component" value="Unplaced"/>
</dbReference>
<feature type="chain" id="PRO_5010219406" description="RNA-directed DNA polymerase" evidence="2">
    <location>
        <begin position="29"/>
        <end position="138"/>
    </location>
</feature>
<sequence>MTSLERTVTPYPVLTTLWILFLLSPKKCNLFCTEVQYLGHVVSTEGVSTDPKKIEAVKSWPIPKDKHEVRSFLGLVSYYRRFIKGFADIARSLHRLTEKGKPFLWTQECNLSFETLVGTLQSTDFALRCSWRTFCVGH</sequence>
<evidence type="ECO:0000256" key="2">
    <source>
        <dbReference type="SAM" id="SignalP"/>
    </source>
</evidence>
<dbReference type="PaxDb" id="121845-A0A1S4ENN2"/>
<dbReference type="InterPro" id="IPR051320">
    <property type="entry name" value="Viral_Replic_Matur_Polypro"/>
</dbReference>
<feature type="signal peptide" evidence="2">
    <location>
        <begin position="1"/>
        <end position="28"/>
    </location>
</feature>
<reference evidence="4" key="1">
    <citation type="submission" date="2025-08" db="UniProtKB">
        <authorList>
            <consortium name="RefSeq"/>
        </authorList>
    </citation>
    <scope>IDENTIFICATION</scope>
</reference>
<dbReference type="InterPro" id="IPR043502">
    <property type="entry name" value="DNA/RNA_pol_sf"/>
</dbReference>
<name>A0A1S4ENN2_DIACI</name>
<proteinExistence type="predicted"/>
<keyword evidence="2" id="KW-0732">Signal</keyword>
<dbReference type="GO" id="GO:0003964">
    <property type="term" value="F:RNA-directed DNA polymerase activity"/>
    <property type="evidence" value="ECO:0007669"/>
    <property type="project" value="UniProtKB-EC"/>
</dbReference>
<dbReference type="PANTHER" id="PTHR33064">
    <property type="entry name" value="POL PROTEIN"/>
    <property type="match status" value="1"/>
</dbReference>
<keyword evidence="3" id="KW-1185">Reference proteome</keyword>